<dbReference type="EMBL" id="JEMA01000778">
    <property type="protein sequence ID" value="KYF66042.1"/>
    <property type="molecule type" value="Genomic_DNA"/>
</dbReference>
<dbReference type="InterPro" id="IPR036770">
    <property type="entry name" value="Ankyrin_rpt-contain_sf"/>
</dbReference>
<evidence type="ECO:0000313" key="5">
    <source>
        <dbReference type="EMBL" id="KYF66042.1"/>
    </source>
</evidence>
<feature type="compositionally biased region" description="Basic and acidic residues" evidence="4">
    <location>
        <begin position="234"/>
        <end position="246"/>
    </location>
</feature>
<dbReference type="PROSITE" id="PS50088">
    <property type="entry name" value="ANK_REPEAT"/>
    <property type="match status" value="1"/>
</dbReference>
<dbReference type="Gene3D" id="1.25.40.20">
    <property type="entry name" value="Ankyrin repeat-containing domain"/>
    <property type="match status" value="1"/>
</dbReference>
<comment type="caution">
    <text evidence="5">The sequence shown here is derived from an EMBL/GenBank/DDBJ whole genome shotgun (WGS) entry which is preliminary data.</text>
</comment>
<proteinExistence type="predicted"/>
<keyword evidence="1" id="KW-0677">Repeat</keyword>
<dbReference type="SMART" id="SM00248">
    <property type="entry name" value="ANK"/>
    <property type="match status" value="4"/>
</dbReference>
<evidence type="ECO:0000256" key="3">
    <source>
        <dbReference type="PROSITE-ProRule" id="PRU00023"/>
    </source>
</evidence>
<keyword evidence="2 3" id="KW-0040">ANK repeat</keyword>
<evidence type="ECO:0000313" key="6">
    <source>
        <dbReference type="Proteomes" id="UP000075260"/>
    </source>
</evidence>
<dbReference type="OrthoDB" id="5504283at2"/>
<feature type="repeat" description="ANK" evidence="3">
    <location>
        <begin position="123"/>
        <end position="155"/>
    </location>
</feature>
<evidence type="ECO:0000256" key="4">
    <source>
        <dbReference type="SAM" id="MobiDB-lite"/>
    </source>
</evidence>
<dbReference type="PANTHER" id="PTHR24198">
    <property type="entry name" value="ANKYRIN REPEAT AND PROTEIN KINASE DOMAIN-CONTAINING PROTEIN"/>
    <property type="match status" value="1"/>
</dbReference>
<name>A0A150QDV3_SORCE</name>
<protein>
    <submittedName>
        <fullName evidence="5">Uncharacterized protein</fullName>
    </submittedName>
</protein>
<accession>A0A150QDV3</accession>
<sequence length="255" mass="27521">MLSGATMRAPDPERFFLGPQRELARAIAAGDLAAVRALAPATDLNTPGAEDMTLLVFAMHRASGQEPARLQIVTELVRAGADVHHVVPLLSSALDLAILAKSPAFLRAMLDGGVPPDARVGRGHTPALFHAAAEATVENMRLLLDRGADVNARDSLGTPAITYALRALQLDQVEELLDRGADPRAVNRLGQSFARVLEELMARQLPGSPALRKMAAIRDRIVREGVQWPPDAPEIERERMRQRGEEPIVPAGQAR</sequence>
<dbReference type="InterPro" id="IPR002110">
    <property type="entry name" value="Ankyrin_rpt"/>
</dbReference>
<feature type="region of interest" description="Disordered" evidence="4">
    <location>
        <begin position="229"/>
        <end position="255"/>
    </location>
</feature>
<evidence type="ECO:0000256" key="2">
    <source>
        <dbReference type="ARBA" id="ARBA00023043"/>
    </source>
</evidence>
<dbReference type="Pfam" id="PF12796">
    <property type="entry name" value="Ank_2"/>
    <property type="match status" value="1"/>
</dbReference>
<dbReference type="Proteomes" id="UP000075260">
    <property type="component" value="Unassembled WGS sequence"/>
</dbReference>
<dbReference type="AlphaFoldDB" id="A0A150QDV3"/>
<dbReference type="SUPFAM" id="SSF48403">
    <property type="entry name" value="Ankyrin repeat"/>
    <property type="match status" value="1"/>
</dbReference>
<dbReference type="PANTHER" id="PTHR24198:SF165">
    <property type="entry name" value="ANKYRIN REPEAT-CONTAINING PROTEIN-RELATED"/>
    <property type="match status" value="1"/>
</dbReference>
<reference evidence="5 6" key="1">
    <citation type="submission" date="2014-02" db="EMBL/GenBank/DDBJ databases">
        <title>The small core and large imbalanced accessory genome model reveals a collaborative survival strategy of Sorangium cellulosum strains in nature.</title>
        <authorList>
            <person name="Han K."/>
            <person name="Peng R."/>
            <person name="Blom J."/>
            <person name="Li Y.-Z."/>
        </authorList>
    </citation>
    <scope>NUCLEOTIDE SEQUENCE [LARGE SCALE GENOMIC DNA]</scope>
    <source>
        <strain evidence="5 6">So0008-312</strain>
    </source>
</reference>
<gene>
    <name evidence="5" type="ORF">BE15_24430</name>
</gene>
<evidence type="ECO:0000256" key="1">
    <source>
        <dbReference type="ARBA" id="ARBA00022737"/>
    </source>
</evidence>
<organism evidence="5 6">
    <name type="scientific">Sorangium cellulosum</name>
    <name type="common">Polyangium cellulosum</name>
    <dbReference type="NCBI Taxonomy" id="56"/>
    <lineage>
        <taxon>Bacteria</taxon>
        <taxon>Pseudomonadati</taxon>
        <taxon>Myxococcota</taxon>
        <taxon>Polyangia</taxon>
        <taxon>Polyangiales</taxon>
        <taxon>Polyangiaceae</taxon>
        <taxon>Sorangium</taxon>
    </lineage>
</organism>